<keyword evidence="1" id="KW-0812">Transmembrane</keyword>
<protein>
    <recommendedName>
        <fullName evidence="4">YfhO family protein</fullName>
    </recommendedName>
</protein>
<feature type="transmembrane region" description="Helical" evidence="1">
    <location>
        <begin position="529"/>
        <end position="552"/>
    </location>
</feature>
<feature type="transmembrane region" description="Helical" evidence="1">
    <location>
        <begin position="355"/>
        <end position="379"/>
    </location>
</feature>
<sequence>MGPTLRRLLPDLWAVLLAVLLLGPALGAGYLLTYDMVWVPDLAVRGDFLGLGPALPRAVPSDLVVALADEVVPGMLLQKAVLLGCLAAGGLGAARLAGPGLVARSVAVSVAVWSPFVVERLWIGHWPVLLCWAALPWLVLAGARFRDESRVGAALPLLLLVGSLSANAGVMSAAVLLAVAATRRRRPLATLLVLVGAANAPWVVAGLLHASGATSDSTGSVFALNGDGLPAPLAALTLGGIWNAQVVPGSRDVLALGIVATGLLAAAAAYGLRPAWRRLGARTCGALAGLWVAGYLLAVLTWLAPDAIGWLAAHVPGGGLLRDGARWLALCVPLVVVLVAAGCERLVRRLRIPGLRPVVAIGAVLAPLALLPGAAWGLLGTMAPADYPDDYAAARAALSERPDGDLLVLPFSGFRAPAWNHGRTVLDPLPRYLQPDYVVNDELAVDSLVLAGEDPRTPQVYAALALPTEVARSAALTRLGIAMVAREHGVPALPTQDAPLAGVVLHDGPDVEVVRLAGSVDVREPSAGWVAAVTVAWSAYAGLLVAAGWNTFRLRRSGIRSSARGR</sequence>
<keyword evidence="1" id="KW-1133">Transmembrane helix</keyword>
<evidence type="ECO:0000313" key="3">
    <source>
        <dbReference type="Proteomes" id="UP000589626"/>
    </source>
</evidence>
<name>A0A7W4VRA4_9ACTN</name>
<dbReference type="RefSeq" id="WP_183590320.1">
    <property type="nucleotide sequence ID" value="NZ_JACHWR010000001.1"/>
</dbReference>
<evidence type="ECO:0000256" key="1">
    <source>
        <dbReference type="SAM" id="Phobius"/>
    </source>
</evidence>
<dbReference type="Proteomes" id="UP000589626">
    <property type="component" value="Unassembled WGS sequence"/>
</dbReference>
<feature type="transmembrane region" description="Helical" evidence="1">
    <location>
        <begin position="124"/>
        <end position="145"/>
    </location>
</feature>
<feature type="transmembrane region" description="Helical" evidence="1">
    <location>
        <begin position="157"/>
        <end position="182"/>
    </location>
</feature>
<feature type="transmembrane region" description="Helical" evidence="1">
    <location>
        <begin position="76"/>
        <end position="94"/>
    </location>
</feature>
<keyword evidence="1" id="KW-0472">Membrane</keyword>
<dbReference type="EMBL" id="JACHWR010000001">
    <property type="protein sequence ID" value="MBB3040269.1"/>
    <property type="molecule type" value="Genomic_DNA"/>
</dbReference>
<evidence type="ECO:0008006" key="4">
    <source>
        <dbReference type="Google" id="ProtNLM"/>
    </source>
</evidence>
<feature type="transmembrane region" description="Helical" evidence="1">
    <location>
        <begin position="324"/>
        <end position="343"/>
    </location>
</feature>
<proteinExistence type="predicted"/>
<organism evidence="2 3">
    <name type="scientific">Nocardioides soli</name>
    <dbReference type="NCBI Taxonomy" id="1036020"/>
    <lineage>
        <taxon>Bacteria</taxon>
        <taxon>Bacillati</taxon>
        <taxon>Actinomycetota</taxon>
        <taxon>Actinomycetes</taxon>
        <taxon>Propionibacteriales</taxon>
        <taxon>Nocardioidaceae</taxon>
        <taxon>Nocardioides</taxon>
    </lineage>
</organism>
<comment type="caution">
    <text evidence="2">The sequence shown here is derived from an EMBL/GenBank/DDBJ whole genome shotgun (WGS) entry which is preliminary data.</text>
</comment>
<reference evidence="2 3" key="1">
    <citation type="submission" date="2020-08" db="EMBL/GenBank/DDBJ databases">
        <title>Sequencing the genomes of 1000 actinobacteria strains.</title>
        <authorList>
            <person name="Klenk H.-P."/>
        </authorList>
    </citation>
    <scope>NUCLEOTIDE SEQUENCE [LARGE SCALE GENOMIC DNA]</scope>
    <source>
        <strain evidence="2 3">DSM 105498</strain>
    </source>
</reference>
<feature type="transmembrane region" description="Helical" evidence="1">
    <location>
        <begin position="284"/>
        <end position="304"/>
    </location>
</feature>
<accession>A0A7W4VRA4</accession>
<feature type="transmembrane region" description="Helical" evidence="1">
    <location>
        <begin position="188"/>
        <end position="210"/>
    </location>
</feature>
<gene>
    <name evidence="2" type="ORF">FHU40_000070</name>
</gene>
<feature type="transmembrane region" description="Helical" evidence="1">
    <location>
        <begin position="254"/>
        <end position="272"/>
    </location>
</feature>
<dbReference type="AlphaFoldDB" id="A0A7W4VRA4"/>
<evidence type="ECO:0000313" key="2">
    <source>
        <dbReference type="EMBL" id="MBB3040269.1"/>
    </source>
</evidence>
<keyword evidence="3" id="KW-1185">Reference proteome</keyword>